<sequence>MVGGKNSKECIIFTLTANMDGTIKLKPLVINKSLKLKAFSHKHVKNPNNLGIHWYANPKAWMNGVVWEKFLQKFDVDMICHGRKQFILMVDNAPGHICEHLPLKVTKIVWLSPNTTGRFQPMDAGIIKSFKSQYKKLLLKRI</sequence>
<keyword evidence="3" id="KW-1185">Reference proteome</keyword>
<accession>A0ABD1Y7U3</accession>
<reference evidence="2 3" key="1">
    <citation type="submission" date="2024-09" db="EMBL/GenBank/DDBJ databases">
        <title>Chromosome-scale assembly of Riccia fluitans.</title>
        <authorList>
            <person name="Paukszto L."/>
            <person name="Sawicki J."/>
            <person name="Karawczyk K."/>
            <person name="Piernik-Szablinska J."/>
            <person name="Szczecinska M."/>
            <person name="Mazdziarz M."/>
        </authorList>
    </citation>
    <scope>NUCLEOTIDE SEQUENCE [LARGE SCALE GENOMIC DNA]</scope>
    <source>
        <strain evidence="2">Rf_01</strain>
        <tissue evidence="2">Aerial parts of the thallus</tissue>
    </source>
</reference>
<dbReference type="EMBL" id="JBHFFA010000006">
    <property type="protein sequence ID" value="KAL2622821.1"/>
    <property type="molecule type" value="Genomic_DNA"/>
</dbReference>
<dbReference type="InterPro" id="IPR004875">
    <property type="entry name" value="DDE_SF_endonuclease_dom"/>
</dbReference>
<gene>
    <name evidence="2" type="ORF">R1flu_003026</name>
</gene>
<comment type="caution">
    <text evidence="2">The sequence shown here is derived from an EMBL/GenBank/DDBJ whole genome shotgun (WGS) entry which is preliminary data.</text>
</comment>
<evidence type="ECO:0000313" key="3">
    <source>
        <dbReference type="Proteomes" id="UP001605036"/>
    </source>
</evidence>
<protein>
    <recommendedName>
        <fullName evidence="1">DDE-1 domain-containing protein</fullName>
    </recommendedName>
</protein>
<dbReference type="PANTHER" id="PTHR19303">
    <property type="entry name" value="TRANSPOSON"/>
    <property type="match status" value="1"/>
</dbReference>
<name>A0ABD1Y7U3_9MARC</name>
<dbReference type="InterPro" id="IPR050863">
    <property type="entry name" value="CenT-Element_Derived"/>
</dbReference>
<dbReference type="AlphaFoldDB" id="A0ABD1Y7U3"/>
<dbReference type="Pfam" id="PF03184">
    <property type="entry name" value="DDE_1"/>
    <property type="match status" value="1"/>
</dbReference>
<proteinExistence type="predicted"/>
<dbReference type="PANTHER" id="PTHR19303:SF73">
    <property type="entry name" value="PROTEIN PDC2"/>
    <property type="match status" value="1"/>
</dbReference>
<evidence type="ECO:0000259" key="1">
    <source>
        <dbReference type="Pfam" id="PF03184"/>
    </source>
</evidence>
<organism evidence="2 3">
    <name type="scientific">Riccia fluitans</name>
    <dbReference type="NCBI Taxonomy" id="41844"/>
    <lineage>
        <taxon>Eukaryota</taxon>
        <taxon>Viridiplantae</taxon>
        <taxon>Streptophyta</taxon>
        <taxon>Embryophyta</taxon>
        <taxon>Marchantiophyta</taxon>
        <taxon>Marchantiopsida</taxon>
        <taxon>Marchantiidae</taxon>
        <taxon>Marchantiales</taxon>
        <taxon>Ricciaceae</taxon>
        <taxon>Riccia</taxon>
    </lineage>
</organism>
<dbReference type="Proteomes" id="UP001605036">
    <property type="component" value="Unassembled WGS sequence"/>
</dbReference>
<evidence type="ECO:0000313" key="2">
    <source>
        <dbReference type="EMBL" id="KAL2622821.1"/>
    </source>
</evidence>
<feature type="domain" description="DDE-1" evidence="1">
    <location>
        <begin position="11"/>
        <end position="140"/>
    </location>
</feature>